<organism evidence="1">
    <name type="scientific">Escherichia coli</name>
    <dbReference type="NCBI Taxonomy" id="562"/>
    <lineage>
        <taxon>Bacteria</taxon>
        <taxon>Pseudomonadati</taxon>
        <taxon>Pseudomonadota</taxon>
        <taxon>Gammaproteobacteria</taxon>
        <taxon>Enterobacterales</taxon>
        <taxon>Enterobacteriaceae</taxon>
        <taxon>Escherichia</taxon>
    </lineage>
</organism>
<proteinExistence type="predicted"/>
<protein>
    <submittedName>
        <fullName evidence="1">Uncharacterized protein</fullName>
    </submittedName>
</protein>
<keyword evidence="1" id="KW-0614">Plasmid</keyword>
<name>A0A6G6ALP1_ECOLX</name>
<geneLocation type="plasmid" evidence="1">
    <name>p4M18F</name>
</geneLocation>
<accession>A0A6G6ALP1</accession>
<dbReference type="EMBL" id="MN256757">
    <property type="protein sequence ID" value="QID22668.1"/>
    <property type="molecule type" value="Genomic_DNA"/>
</dbReference>
<sequence>MHANSRINPKHITLIQGKSLASKTEISQADITFSDLMSFRISVEKTERKQKFTHQLKYQYQKQLIALFVFSYSTNC</sequence>
<reference evidence="1" key="1">
    <citation type="submission" date="2019-08" db="EMBL/GenBank/DDBJ databases">
        <authorList>
            <person name="Yao H."/>
        </authorList>
    </citation>
    <scope>NUCLEOTIDE SEQUENCE</scope>
    <source>
        <strain evidence="1">4M18F</strain>
        <plasmid evidence="1">p4M18F</plasmid>
    </source>
</reference>
<dbReference type="AlphaFoldDB" id="A0A6G6ALP1"/>
<evidence type="ECO:0000313" key="1">
    <source>
        <dbReference type="EMBL" id="QID22668.1"/>
    </source>
</evidence>